<dbReference type="AlphaFoldDB" id="A0A5J5F5U3"/>
<reference evidence="2 3" key="1">
    <citation type="submission" date="2019-09" db="EMBL/GenBank/DDBJ databases">
        <title>Draft genome of the ectomycorrhizal ascomycete Sphaerosporella brunnea.</title>
        <authorList>
            <consortium name="DOE Joint Genome Institute"/>
            <person name="Benucci G.M."/>
            <person name="Marozzi G."/>
            <person name="Antonielli L."/>
            <person name="Sanchez S."/>
            <person name="Marco P."/>
            <person name="Wang X."/>
            <person name="Falini L.B."/>
            <person name="Barry K."/>
            <person name="Haridas S."/>
            <person name="Lipzen A."/>
            <person name="Labutti K."/>
            <person name="Grigoriev I.V."/>
            <person name="Murat C."/>
            <person name="Martin F."/>
            <person name="Albertini E."/>
            <person name="Donnini D."/>
            <person name="Bonito G."/>
        </authorList>
    </citation>
    <scope>NUCLEOTIDE SEQUENCE [LARGE SCALE GENOMIC DNA]</scope>
    <source>
        <strain evidence="2 3">Sb_GMNB300</strain>
    </source>
</reference>
<comment type="caution">
    <text evidence="2">The sequence shown here is derived from an EMBL/GenBank/DDBJ whole genome shotgun (WGS) entry which is preliminary data.</text>
</comment>
<evidence type="ECO:0000256" key="1">
    <source>
        <dbReference type="SAM" id="Phobius"/>
    </source>
</evidence>
<gene>
    <name evidence="2" type="ORF">FN846DRAFT_933981</name>
</gene>
<protein>
    <submittedName>
        <fullName evidence="2">Uncharacterized protein</fullName>
    </submittedName>
</protein>
<evidence type="ECO:0000313" key="3">
    <source>
        <dbReference type="Proteomes" id="UP000326924"/>
    </source>
</evidence>
<keyword evidence="1" id="KW-0812">Transmembrane</keyword>
<proteinExistence type="predicted"/>
<dbReference type="Proteomes" id="UP000326924">
    <property type="component" value="Unassembled WGS sequence"/>
</dbReference>
<feature type="transmembrane region" description="Helical" evidence="1">
    <location>
        <begin position="36"/>
        <end position="54"/>
    </location>
</feature>
<accession>A0A5J5F5U3</accession>
<sequence length="123" mass="12799">MSVIPESPELRDCRRRWCLVPWECGRRGSMVSVRSVALLGLLLLLLLALCRVIGGLGDVLQLAGALGVDDDGDLGSAYGGGGAGGGDGMMIAGGWLVTPLFICGFAICFSVRQRMLGPALPPL</sequence>
<keyword evidence="1" id="KW-0472">Membrane</keyword>
<dbReference type="InParanoid" id="A0A5J5F5U3"/>
<organism evidence="2 3">
    <name type="scientific">Sphaerosporella brunnea</name>
    <dbReference type="NCBI Taxonomy" id="1250544"/>
    <lineage>
        <taxon>Eukaryota</taxon>
        <taxon>Fungi</taxon>
        <taxon>Dikarya</taxon>
        <taxon>Ascomycota</taxon>
        <taxon>Pezizomycotina</taxon>
        <taxon>Pezizomycetes</taxon>
        <taxon>Pezizales</taxon>
        <taxon>Pyronemataceae</taxon>
        <taxon>Sphaerosporella</taxon>
    </lineage>
</organism>
<dbReference type="EMBL" id="VXIS01000029">
    <property type="protein sequence ID" value="KAA8912016.1"/>
    <property type="molecule type" value="Genomic_DNA"/>
</dbReference>
<evidence type="ECO:0000313" key="2">
    <source>
        <dbReference type="EMBL" id="KAA8912016.1"/>
    </source>
</evidence>
<feature type="transmembrane region" description="Helical" evidence="1">
    <location>
        <begin position="89"/>
        <end position="111"/>
    </location>
</feature>
<keyword evidence="1" id="KW-1133">Transmembrane helix</keyword>
<keyword evidence="3" id="KW-1185">Reference proteome</keyword>
<name>A0A5J5F5U3_9PEZI</name>